<dbReference type="EMBL" id="BOSE01000001">
    <property type="protein sequence ID" value="GIP14673.1"/>
    <property type="molecule type" value="Genomic_DNA"/>
</dbReference>
<proteinExistence type="predicted"/>
<dbReference type="InterPro" id="IPR015421">
    <property type="entry name" value="PyrdxlP-dep_Trfase_major"/>
</dbReference>
<comment type="cofactor">
    <cofactor evidence="1">
        <name>pyridoxal 5'-phosphate</name>
        <dbReference type="ChEBI" id="CHEBI:597326"/>
    </cofactor>
</comment>
<keyword evidence="12" id="KW-1185">Reference proteome</keyword>
<dbReference type="RefSeq" id="WP_213512884.1">
    <property type="nucleotide sequence ID" value="NZ_BOSE01000001.1"/>
</dbReference>
<evidence type="ECO:0000256" key="4">
    <source>
        <dbReference type="ARBA" id="ARBA00012285"/>
    </source>
</evidence>
<evidence type="ECO:0000313" key="11">
    <source>
        <dbReference type="EMBL" id="GIP14673.1"/>
    </source>
</evidence>
<dbReference type="GO" id="GO:0048472">
    <property type="term" value="F:threonine-phosphate decarboxylase activity"/>
    <property type="evidence" value="ECO:0007669"/>
    <property type="project" value="UniProtKB-EC"/>
</dbReference>
<evidence type="ECO:0000256" key="3">
    <source>
        <dbReference type="ARBA" id="ARBA00004953"/>
    </source>
</evidence>
<dbReference type="InterPro" id="IPR015424">
    <property type="entry name" value="PyrdxlP-dep_Trfase"/>
</dbReference>
<name>A0A919YPL6_9BACL</name>
<sequence>MLERYGHGGDLRSAAELYGRKEEELLDYSSNMNPLGPPPAFQAIIEQYWQFIAAYPDPAQRDLLEAIAHRHQVEPASIIAGNGAAELIDLVVRYINPVKAAVFLPSFVEYEQAIAKAKCECVYIATEEQQQFNPTMVQLQHLIEKERPQLVMLGYPNNPTGALMPSEQLDYLLDSGIYVVVDEAFLDFHLEEERLTAISKLPRYEKLFVIRSMTKFYSMPGIRLGYMLAAAKHITALKQLQVPWSVNSLAQQLGVAALQQDSFAEQTKRWLAEENAWLSAQLRQLKLQVYPSVTNYMLARLPMECKLTSGQLQQLMGQRGILIRDAGKFRGLDASYIRLAIKERASNERLLQELKHVLAQQQVEAANEI</sequence>
<dbReference type="GO" id="GO:0009236">
    <property type="term" value="P:cobalamin biosynthetic process"/>
    <property type="evidence" value="ECO:0007669"/>
    <property type="project" value="UniProtKB-KW"/>
</dbReference>
<keyword evidence="7" id="KW-0456">Lyase</keyword>
<dbReference type="InterPro" id="IPR005860">
    <property type="entry name" value="CobD"/>
</dbReference>
<protein>
    <recommendedName>
        <fullName evidence="4">threonine-phosphate decarboxylase</fullName>
        <ecNumber evidence="4">4.1.1.81</ecNumber>
    </recommendedName>
    <alternativeName>
        <fullName evidence="8">L-threonine-O-3-phosphate decarboxylase</fullName>
    </alternativeName>
</protein>
<feature type="domain" description="Aminotransferase class I/classII large" evidence="10">
    <location>
        <begin position="26"/>
        <end position="353"/>
    </location>
</feature>
<dbReference type="NCBIfam" id="TIGR01140">
    <property type="entry name" value="L_thr_O3P_dcar"/>
    <property type="match status" value="1"/>
</dbReference>
<dbReference type="CDD" id="cd00609">
    <property type="entry name" value="AAT_like"/>
    <property type="match status" value="1"/>
</dbReference>
<dbReference type="Proteomes" id="UP000683139">
    <property type="component" value="Unassembled WGS sequence"/>
</dbReference>
<evidence type="ECO:0000256" key="2">
    <source>
        <dbReference type="ARBA" id="ARBA00003444"/>
    </source>
</evidence>
<evidence type="ECO:0000313" key="12">
    <source>
        <dbReference type="Proteomes" id="UP000683139"/>
    </source>
</evidence>
<dbReference type="Gene3D" id="3.90.1150.10">
    <property type="entry name" value="Aspartate Aminotransferase, domain 1"/>
    <property type="match status" value="1"/>
</dbReference>
<comment type="pathway">
    <text evidence="3">Cofactor biosynthesis; adenosylcobalamin biosynthesis.</text>
</comment>
<evidence type="ECO:0000256" key="6">
    <source>
        <dbReference type="ARBA" id="ARBA00022898"/>
    </source>
</evidence>
<dbReference type="EC" id="4.1.1.81" evidence="4"/>
<dbReference type="PANTHER" id="PTHR42885">
    <property type="entry name" value="HISTIDINOL-PHOSPHATE AMINOTRANSFERASE-RELATED"/>
    <property type="match status" value="1"/>
</dbReference>
<accession>A0A919YPL6</accession>
<keyword evidence="5" id="KW-0169">Cobalamin biosynthesis</keyword>
<evidence type="ECO:0000256" key="1">
    <source>
        <dbReference type="ARBA" id="ARBA00001933"/>
    </source>
</evidence>
<dbReference type="Gene3D" id="3.40.640.10">
    <property type="entry name" value="Type I PLP-dependent aspartate aminotransferase-like (Major domain)"/>
    <property type="match status" value="1"/>
</dbReference>
<dbReference type="PANTHER" id="PTHR42885:SF1">
    <property type="entry name" value="THREONINE-PHOSPHATE DECARBOXYLASE"/>
    <property type="match status" value="1"/>
</dbReference>
<dbReference type="InterPro" id="IPR015422">
    <property type="entry name" value="PyrdxlP-dep_Trfase_small"/>
</dbReference>
<dbReference type="GO" id="GO:0030170">
    <property type="term" value="F:pyridoxal phosphate binding"/>
    <property type="evidence" value="ECO:0007669"/>
    <property type="project" value="InterPro"/>
</dbReference>
<dbReference type="InterPro" id="IPR004838">
    <property type="entry name" value="NHTrfase_class1_PyrdxlP-BS"/>
</dbReference>
<comment type="function">
    <text evidence="2">Decarboxylates L-threonine-O-3-phosphate to yield (R)-1-amino-2-propanol O-2-phosphate, the precursor for the linkage between the nucleotide loop and the corrin ring in cobalamin.</text>
</comment>
<dbReference type="SUPFAM" id="SSF53383">
    <property type="entry name" value="PLP-dependent transferases"/>
    <property type="match status" value="1"/>
</dbReference>
<evidence type="ECO:0000256" key="5">
    <source>
        <dbReference type="ARBA" id="ARBA00022573"/>
    </source>
</evidence>
<gene>
    <name evidence="11" type="ORF">J40TS1_03150</name>
</gene>
<dbReference type="InterPro" id="IPR004839">
    <property type="entry name" value="Aminotransferase_I/II_large"/>
</dbReference>
<evidence type="ECO:0000259" key="10">
    <source>
        <dbReference type="Pfam" id="PF00155"/>
    </source>
</evidence>
<evidence type="ECO:0000256" key="7">
    <source>
        <dbReference type="ARBA" id="ARBA00023239"/>
    </source>
</evidence>
<reference evidence="11" key="1">
    <citation type="submission" date="2021-03" db="EMBL/GenBank/DDBJ databases">
        <title>Antimicrobial resistance genes in bacteria isolated from Japanese honey, and their potential for conferring macrolide and lincosamide resistance in the American foulbrood pathogen Paenibacillus larvae.</title>
        <authorList>
            <person name="Okamoto M."/>
            <person name="Kumagai M."/>
            <person name="Kanamori H."/>
            <person name="Takamatsu D."/>
        </authorList>
    </citation>
    <scope>NUCLEOTIDE SEQUENCE</scope>
    <source>
        <strain evidence="11">J40TS1</strain>
    </source>
</reference>
<dbReference type="AlphaFoldDB" id="A0A919YPL6"/>
<comment type="caution">
    <text evidence="11">The sequence shown here is derived from an EMBL/GenBank/DDBJ whole genome shotgun (WGS) entry which is preliminary data.</text>
</comment>
<keyword evidence="6" id="KW-0663">Pyridoxal phosphate</keyword>
<evidence type="ECO:0000256" key="8">
    <source>
        <dbReference type="ARBA" id="ARBA00029996"/>
    </source>
</evidence>
<organism evidence="11 12">
    <name type="scientific">Paenibacillus montaniterrae</name>
    <dbReference type="NCBI Taxonomy" id="429341"/>
    <lineage>
        <taxon>Bacteria</taxon>
        <taxon>Bacillati</taxon>
        <taxon>Bacillota</taxon>
        <taxon>Bacilli</taxon>
        <taxon>Bacillales</taxon>
        <taxon>Paenibacillaceae</taxon>
        <taxon>Paenibacillus</taxon>
    </lineage>
</organism>
<dbReference type="Pfam" id="PF00155">
    <property type="entry name" value="Aminotran_1_2"/>
    <property type="match status" value="1"/>
</dbReference>
<dbReference type="PROSITE" id="PS00105">
    <property type="entry name" value="AA_TRANSFER_CLASS_1"/>
    <property type="match status" value="1"/>
</dbReference>
<comment type="catalytic activity">
    <reaction evidence="9">
        <text>O-phospho-L-threonine + H(+) = (R)-1-aminopropan-2-yl phosphate + CO2</text>
        <dbReference type="Rhea" id="RHEA:11492"/>
        <dbReference type="ChEBI" id="CHEBI:15378"/>
        <dbReference type="ChEBI" id="CHEBI:16526"/>
        <dbReference type="ChEBI" id="CHEBI:58563"/>
        <dbReference type="ChEBI" id="CHEBI:58675"/>
        <dbReference type="EC" id="4.1.1.81"/>
    </reaction>
</comment>
<evidence type="ECO:0000256" key="9">
    <source>
        <dbReference type="ARBA" id="ARBA00048531"/>
    </source>
</evidence>